<dbReference type="AlphaFoldDB" id="A0A5A7P4Q1"/>
<name>A0A5A7P4Q1_STRAF</name>
<feature type="compositionally biased region" description="Basic and acidic residues" evidence="1">
    <location>
        <begin position="29"/>
        <end position="43"/>
    </location>
</feature>
<proteinExistence type="predicted"/>
<accession>A0A5A7P4Q1</accession>
<dbReference type="GO" id="GO:0008483">
    <property type="term" value="F:transaminase activity"/>
    <property type="evidence" value="ECO:0007669"/>
    <property type="project" value="UniProtKB-KW"/>
</dbReference>
<feature type="region of interest" description="Disordered" evidence="1">
    <location>
        <begin position="91"/>
        <end position="125"/>
    </location>
</feature>
<sequence length="125" mass="13095">MEKPTRDAHLHFGLIGYRKLGETTGSSAAEREIGRDGEGGDGRRVHSEFLDSSAELAGGAAAPREQLKSGRFLCVGGREGGGAGVVVEQRRRFGGGGGKSAVPGEMRAGRTHGRENAATKGHRRL</sequence>
<keyword evidence="3" id="KW-1185">Reference proteome</keyword>
<comment type="caution">
    <text evidence="2">The sequence shown here is derived from an EMBL/GenBank/DDBJ whole genome shotgun (WGS) entry which is preliminary data.</text>
</comment>
<keyword evidence="2" id="KW-0032">Aminotransferase</keyword>
<dbReference type="Proteomes" id="UP000325081">
    <property type="component" value="Unassembled WGS sequence"/>
</dbReference>
<evidence type="ECO:0000256" key="1">
    <source>
        <dbReference type="SAM" id="MobiDB-lite"/>
    </source>
</evidence>
<organism evidence="2 3">
    <name type="scientific">Striga asiatica</name>
    <name type="common">Asiatic witchweed</name>
    <name type="synonym">Buchnera asiatica</name>
    <dbReference type="NCBI Taxonomy" id="4170"/>
    <lineage>
        <taxon>Eukaryota</taxon>
        <taxon>Viridiplantae</taxon>
        <taxon>Streptophyta</taxon>
        <taxon>Embryophyta</taxon>
        <taxon>Tracheophyta</taxon>
        <taxon>Spermatophyta</taxon>
        <taxon>Magnoliopsida</taxon>
        <taxon>eudicotyledons</taxon>
        <taxon>Gunneridae</taxon>
        <taxon>Pentapetalae</taxon>
        <taxon>asterids</taxon>
        <taxon>lamiids</taxon>
        <taxon>Lamiales</taxon>
        <taxon>Orobanchaceae</taxon>
        <taxon>Buchnereae</taxon>
        <taxon>Striga</taxon>
    </lineage>
</organism>
<dbReference type="EMBL" id="BKCP01002113">
    <property type="protein sequence ID" value="GER27710.1"/>
    <property type="molecule type" value="Genomic_DNA"/>
</dbReference>
<feature type="region of interest" description="Disordered" evidence="1">
    <location>
        <begin position="21"/>
        <end position="43"/>
    </location>
</feature>
<protein>
    <submittedName>
        <fullName evidence="2">Aspartate aminotransferase</fullName>
    </submittedName>
</protein>
<gene>
    <name evidence="2" type="ORF">STAS_03440</name>
</gene>
<evidence type="ECO:0000313" key="2">
    <source>
        <dbReference type="EMBL" id="GER27710.1"/>
    </source>
</evidence>
<evidence type="ECO:0000313" key="3">
    <source>
        <dbReference type="Proteomes" id="UP000325081"/>
    </source>
</evidence>
<keyword evidence="2" id="KW-0808">Transferase</keyword>
<reference evidence="3" key="1">
    <citation type="journal article" date="2019" name="Curr. Biol.">
        <title>Genome Sequence of Striga asiatica Provides Insight into the Evolution of Plant Parasitism.</title>
        <authorList>
            <person name="Yoshida S."/>
            <person name="Kim S."/>
            <person name="Wafula E.K."/>
            <person name="Tanskanen J."/>
            <person name="Kim Y.M."/>
            <person name="Honaas L."/>
            <person name="Yang Z."/>
            <person name="Spallek T."/>
            <person name="Conn C.E."/>
            <person name="Ichihashi Y."/>
            <person name="Cheong K."/>
            <person name="Cui S."/>
            <person name="Der J.P."/>
            <person name="Gundlach H."/>
            <person name="Jiao Y."/>
            <person name="Hori C."/>
            <person name="Ishida J.K."/>
            <person name="Kasahara H."/>
            <person name="Kiba T."/>
            <person name="Kim M.S."/>
            <person name="Koo N."/>
            <person name="Laohavisit A."/>
            <person name="Lee Y.H."/>
            <person name="Lumba S."/>
            <person name="McCourt P."/>
            <person name="Mortimer J.C."/>
            <person name="Mutuku J.M."/>
            <person name="Nomura T."/>
            <person name="Sasaki-Sekimoto Y."/>
            <person name="Seto Y."/>
            <person name="Wang Y."/>
            <person name="Wakatake T."/>
            <person name="Sakakibara H."/>
            <person name="Demura T."/>
            <person name="Yamaguchi S."/>
            <person name="Yoneyama K."/>
            <person name="Manabe R.I."/>
            <person name="Nelson D.C."/>
            <person name="Schulman A.H."/>
            <person name="Timko M.P."/>
            <person name="dePamphilis C.W."/>
            <person name="Choi D."/>
            <person name="Shirasu K."/>
        </authorList>
    </citation>
    <scope>NUCLEOTIDE SEQUENCE [LARGE SCALE GENOMIC DNA]</scope>
    <source>
        <strain evidence="3">cv. UVA1</strain>
    </source>
</reference>